<feature type="active site" description="Charge relay system" evidence="5">
    <location>
        <position position="184"/>
    </location>
</feature>
<keyword evidence="3 5" id="KW-0378">Hydrolase</keyword>
<gene>
    <name evidence="9" type="ORF">EVJ58_g5646</name>
</gene>
<dbReference type="PANTHER" id="PTHR43806:SF11">
    <property type="entry name" value="CEREVISIN-RELATED"/>
    <property type="match status" value="1"/>
</dbReference>
<evidence type="ECO:0000256" key="7">
    <source>
        <dbReference type="SAM" id="SignalP"/>
    </source>
</evidence>
<dbReference type="InterPro" id="IPR015500">
    <property type="entry name" value="Peptidase_S8_subtilisin-rel"/>
</dbReference>
<dbReference type="InterPro" id="IPR001810">
    <property type="entry name" value="F-box_dom"/>
</dbReference>
<dbReference type="STRING" id="34475.A0A4Y9YFJ1"/>
<dbReference type="InterPro" id="IPR023827">
    <property type="entry name" value="Peptidase_S8_Asp-AS"/>
</dbReference>
<feature type="signal peptide" evidence="7">
    <location>
        <begin position="1"/>
        <end position="19"/>
    </location>
</feature>
<dbReference type="InterPro" id="IPR010259">
    <property type="entry name" value="S8pro/Inhibitor_I9"/>
</dbReference>
<dbReference type="PROSITE" id="PS00136">
    <property type="entry name" value="SUBTILASE_ASP"/>
    <property type="match status" value="1"/>
</dbReference>
<dbReference type="PANTHER" id="PTHR43806">
    <property type="entry name" value="PEPTIDASE S8"/>
    <property type="match status" value="1"/>
</dbReference>
<dbReference type="Proteomes" id="UP000298390">
    <property type="component" value="Unassembled WGS sequence"/>
</dbReference>
<accession>A0A4Y9YFJ1</accession>
<reference evidence="9 10" key="1">
    <citation type="submission" date="2019-01" db="EMBL/GenBank/DDBJ databases">
        <title>Genome sequencing of the rare red list fungi Fomitopsis rosea.</title>
        <authorList>
            <person name="Buettner E."/>
            <person name="Kellner H."/>
        </authorList>
    </citation>
    <scope>NUCLEOTIDE SEQUENCE [LARGE SCALE GENOMIC DNA]</scope>
    <source>
        <strain evidence="9 10">DSM 105464</strain>
    </source>
</reference>
<dbReference type="Gene3D" id="3.30.70.80">
    <property type="entry name" value="Peptidase S8 propeptide/proteinase inhibitor I9"/>
    <property type="match status" value="1"/>
</dbReference>
<dbReference type="EMBL" id="SEKV01000293">
    <property type="protein sequence ID" value="TFY59659.1"/>
    <property type="molecule type" value="Genomic_DNA"/>
</dbReference>
<dbReference type="InterPro" id="IPR036852">
    <property type="entry name" value="Peptidase_S8/S53_dom_sf"/>
</dbReference>
<evidence type="ECO:0000259" key="8">
    <source>
        <dbReference type="PROSITE" id="PS50181"/>
    </source>
</evidence>
<dbReference type="Pfam" id="PF00082">
    <property type="entry name" value="Peptidase_S8"/>
    <property type="match status" value="1"/>
</dbReference>
<dbReference type="FunFam" id="3.40.50.200:FF:000007">
    <property type="entry name" value="Subtilisin-like serine protease"/>
    <property type="match status" value="1"/>
</dbReference>
<dbReference type="Pfam" id="PF05922">
    <property type="entry name" value="Inhibitor_I9"/>
    <property type="match status" value="1"/>
</dbReference>
<dbReference type="InterPro" id="IPR034193">
    <property type="entry name" value="PCSK9_ProteinaseK-like"/>
</dbReference>
<dbReference type="GO" id="GO:0004252">
    <property type="term" value="F:serine-type endopeptidase activity"/>
    <property type="evidence" value="ECO:0007669"/>
    <property type="project" value="UniProtKB-UniRule"/>
</dbReference>
<dbReference type="Gene3D" id="3.40.50.200">
    <property type="entry name" value="Peptidase S8/S53 domain"/>
    <property type="match status" value="1"/>
</dbReference>
<dbReference type="GO" id="GO:0006508">
    <property type="term" value="P:proteolysis"/>
    <property type="evidence" value="ECO:0007669"/>
    <property type="project" value="UniProtKB-KW"/>
</dbReference>
<dbReference type="AlphaFoldDB" id="A0A4Y9YFJ1"/>
<evidence type="ECO:0000313" key="9">
    <source>
        <dbReference type="EMBL" id="TFY59659.1"/>
    </source>
</evidence>
<keyword evidence="7" id="KW-0732">Signal</keyword>
<comment type="similarity">
    <text evidence="1 5 6">Belongs to the peptidase S8 family.</text>
</comment>
<comment type="caution">
    <text evidence="9">The sequence shown here is derived from an EMBL/GenBank/DDBJ whole genome shotgun (WGS) entry which is preliminary data.</text>
</comment>
<dbReference type="SUPFAM" id="SSF52743">
    <property type="entry name" value="Subtilisin-like"/>
    <property type="match status" value="1"/>
</dbReference>
<dbReference type="InterPro" id="IPR000209">
    <property type="entry name" value="Peptidase_S8/S53_dom"/>
</dbReference>
<evidence type="ECO:0000256" key="2">
    <source>
        <dbReference type="ARBA" id="ARBA00022670"/>
    </source>
</evidence>
<feature type="chain" id="PRO_5021438603" description="F-box domain-containing protein" evidence="7">
    <location>
        <begin position="20"/>
        <end position="668"/>
    </location>
</feature>
<dbReference type="SUPFAM" id="SSF54897">
    <property type="entry name" value="Protease propeptides/inhibitors"/>
    <property type="match status" value="1"/>
</dbReference>
<evidence type="ECO:0000256" key="1">
    <source>
        <dbReference type="ARBA" id="ARBA00011073"/>
    </source>
</evidence>
<dbReference type="InterPro" id="IPR022398">
    <property type="entry name" value="Peptidase_S8_His-AS"/>
</dbReference>
<dbReference type="InterPro" id="IPR050131">
    <property type="entry name" value="Peptidase_S8_subtilisin-like"/>
</dbReference>
<evidence type="ECO:0000256" key="4">
    <source>
        <dbReference type="ARBA" id="ARBA00022825"/>
    </source>
</evidence>
<evidence type="ECO:0000256" key="5">
    <source>
        <dbReference type="PROSITE-ProRule" id="PRU01240"/>
    </source>
</evidence>
<dbReference type="PROSITE" id="PS00138">
    <property type="entry name" value="SUBTILASE_SER"/>
    <property type="match status" value="1"/>
</dbReference>
<dbReference type="PROSITE" id="PS50181">
    <property type="entry name" value="FBOX"/>
    <property type="match status" value="1"/>
</dbReference>
<evidence type="ECO:0000256" key="3">
    <source>
        <dbReference type="ARBA" id="ARBA00022801"/>
    </source>
</evidence>
<feature type="domain" description="F-box" evidence="8">
    <location>
        <begin position="552"/>
        <end position="601"/>
    </location>
</feature>
<evidence type="ECO:0000256" key="6">
    <source>
        <dbReference type="RuleBase" id="RU003355"/>
    </source>
</evidence>
<dbReference type="InterPro" id="IPR023828">
    <property type="entry name" value="Peptidase_S8_Ser-AS"/>
</dbReference>
<feature type="active site" description="Charge relay system" evidence="5">
    <location>
        <position position="386"/>
    </location>
</feature>
<dbReference type="PROSITE" id="PS00137">
    <property type="entry name" value="SUBTILASE_HIS"/>
    <property type="match status" value="1"/>
</dbReference>
<dbReference type="SUPFAM" id="SSF81383">
    <property type="entry name" value="F-box domain"/>
    <property type="match status" value="1"/>
</dbReference>
<evidence type="ECO:0000313" key="10">
    <source>
        <dbReference type="Proteomes" id="UP000298390"/>
    </source>
</evidence>
<feature type="active site" description="Charge relay system" evidence="5">
    <location>
        <position position="216"/>
    </location>
</feature>
<dbReference type="InterPro" id="IPR036047">
    <property type="entry name" value="F-box-like_dom_sf"/>
</dbReference>
<protein>
    <recommendedName>
        <fullName evidence="8">F-box domain-containing protein</fullName>
    </recommendedName>
</protein>
<dbReference type="PRINTS" id="PR00723">
    <property type="entry name" value="SUBTILISIN"/>
</dbReference>
<proteinExistence type="inferred from homology"/>
<sequence>MSFLLNTLLAVSLAASGFASPLSTNPHEIPRGNAFSYAPLVAEHHPHGSVNSSYIVMFKDDIAPVLMANHMNFLQGVQEEHPLSGDLDAGLQHVYDGHVKGYAGKFSDDTVHRIRQMPEVDYIERDQIVRTLEVEIDGTSIETQKGAPWGLARISHRPKLTFGTFTKYEYDPHGGEGVDVYVIDTGINVEHAEFEGRASWGKTVPQNDEDVDANGHGTHCAGTIASRKYGVAKAAHVVAVKVLGSNGSGTMSDVMAGVVWTVEQALAKAKAAAEEFRKTGKTAHKGSVANMSLGGGKSKALDDAVNRAVDRGVHFAVAAGNDNKDACNNSPAAAAKAVTVGASTLADERAYFSNHGPCVDIFAPGLNVLSTYIGSKTAVASLSGTSMASPHTAGILAYLLSLYGSKTFNPDVEPDFSVLFKQHSARSFGSAYVFAHSVLPSWVVAFLPPPELVLDVAPVPAVAAHHHAHAVEDCTVRVATEDALDTLPSGTSPNLLDLQQRYCARRGPTRSRDRGTCGLKCGSLAATYYVPHGAVANIRVRPKKVPGRQGGLKAILNMPMDVIAEILSQCHPRELLTLARTTKWFRSLLMRRNSAYLWREALRTVQGLPPCPPELAEPAWVALAFSPFCTNCGEGRTPTVCWAFLARYCKGCRSQFSSAYTACVSRTF</sequence>
<dbReference type="GO" id="GO:0005615">
    <property type="term" value="C:extracellular space"/>
    <property type="evidence" value="ECO:0007669"/>
    <property type="project" value="TreeGrafter"/>
</dbReference>
<name>A0A4Y9YFJ1_9APHY</name>
<dbReference type="PROSITE" id="PS51892">
    <property type="entry name" value="SUBTILASE"/>
    <property type="match status" value="1"/>
</dbReference>
<dbReference type="InterPro" id="IPR037045">
    <property type="entry name" value="S8pro/Inhibitor_I9_sf"/>
</dbReference>
<dbReference type="CDD" id="cd04077">
    <property type="entry name" value="Peptidases_S8_PCSK9_ProteinaseK_like"/>
    <property type="match status" value="1"/>
</dbReference>
<keyword evidence="4 5" id="KW-0720">Serine protease</keyword>
<organism evidence="9 10">
    <name type="scientific">Rhodofomes roseus</name>
    <dbReference type="NCBI Taxonomy" id="34475"/>
    <lineage>
        <taxon>Eukaryota</taxon>
        <taxon>Fungi</taxon>
        <taxon>Dikarya</taxon>
        <taxon>Basidiomycota</taxon>
        <taxon>Agaricomycotina</taxon>
        <taxon>Agaricomycetes</taxon>
        <taxon>Polyporales</taxon>
        <taxon>Rhodofomes</taxon>
    </lineage>
</organism>
<keyword evidence="2 5" id="KW-0645">Protease</keyword>